<keyword evidence="4" id="KW-1185">Reference proteome</keyword>
<dbReference type="STRING" id="1447782.SAMN05444417_2691"/>
<accession>A0A1M6G5D1</accession>
<dbReference type="InterPro" id="IPR038610">
    <property type="entry name" value="FliK-like_C_sf"/>
</dbReference>
<dbReference type="AlphaFoldDB" id="A0A1M6G5D1"/>
<feature type="region of interest" description="Disordered" evidence="1">
    <location>
        <begin position="195"/>
        <end position="255"/>
    </location>
</feature>
<protein>
    <submittedName>
        <fullName evidence="3">Hook-length control protein FliK</fullName>
    </submittedName>
</protein>
<dbReference type="CDD" id="cd17470">
    <property type="entry name" value="T3SS_Flik_C"/>
    <property type="match status" value="1"/>
</dbReference>
<dbReference type="Gene3D" id="3.30.750.140">
    <property type="match status" value="1"/>
</dbReference>
<name>A0A1M6G5D1_9RHOB</name>
<gene>
    <name evidence="3" type="ORF">SAMN05444417_2691</name>
</gene>
<reference evidence="3 4" key="1">
    <citation type="submission" date="2016-11" db="EMBL/GenBank/DDBJ databases">
        <authorList>
            <person name="Jaros S."/>
            <person name="Januszkiewicz K."/>
            <person name="Wedrychowicz H."/>
        </authorList>
    </citation>
    <scope>NUCLEOTIDE SEQUENCE [LARGE SCALE GENOMIC DNA]</scope>
    <source>
        <strain evidence="3 4">DSM 100565</strain>
    </source>
</reference>
<evidence type="ECO:0000256" key="1">
    <source>
        <dbReference type="SAM" id="MobiDB-lite"/>
    </source>
</evidence>
<dbReference type="Pfam" id="PF02120">
    <property type="entry name" value="Flg_hook"/>
    <property type="match status" value="1"/>
</dbReference>
<organism evidence="3 4">
    <name type="scientific">Wenxinia saemankumensis</name>
    <dbReference type="NCBI Taxonomy" id="1447782"/>
    <lineage>
        <taxon>Bacteria</taxon>
        <taxon>Pseudomonadati</taxon>
        <taxon>Pseudomonadota</taxon>
        <taxon>Alphaproteobacteria</taxon>
        <taxon>Rhodobacterales</taxon>
        <taxon>Roseobacteraceae</taxon>
        <taxon>Wenxinia</taxon>
    </lineage>
</organism>
<feature type="region of interest" description="Disordered" evidence="1">
    <location>
        <begin position="18"/>
        <end position="72"/>
    </location>
</feature>
<feature type="domain" description="Flagellar hook-length control protein-like C-terminal" evidence="2">
    <location>
        <begin position="144"/>
        <end position="214"/>
    </location>
</feature>
<feature type="compositionally biased region" description="Pro residues" evidence="1">
    <location>
        <begin position="222"/>
        <end position="243"/>
    </location>
</feature>
<evidence type="ECO:0000313" key="3">
    <source>
        <dbReference type="EMBL" id="SHJ05142.1"/>
    </source>
</evidence>
<dbReference type="Proteomes" id="UP000184292">
    <property type="component" value="Unassembled WGS sequence"/>
</dbReference>
<sequence>MPSADGRIRAAIAGPVPPLQFDRASAPLPRTDFPACPAAGGKGTAGEALATGHPAGNLTDPAATGMSDGSPSIRRATRQDNAAFAIPTFDPVAAEAATEARGFRAALEAGAARGAGDPPPVTRPILPHAAAAQVALAIRDIAPGRTELQLRPEELGRIGLHVITEEGRLTVHVTAERPETLDMIRRSIDRLDQDLRQSGFGPVSYRFGEGGGQDRPDHPARAAPPPPPATGESPAPVPVPARPQAPGLSHLDLRM</sequence>
<evidence type="ECO:0000313" key="4">
    <source>
        <dbReference type="Proteomes" id="UP000184292"/>
    </source>
</evidence>
<evidence type="ECO:0000259" key="2">
    <source>
        <dbReference type="Pfam" id="PF02120"/>
    </source>
</evidence>
<dbReference type="InterPro" id="IPR021136">
    <property type="entry name" value="Flagellar_hook_control-like_C"/>
</dbReference>
<proteinExistence type="predicted"/>
<dbReference type="EMBL" id="FQYO01000004">
    <property type="protein sequence ID" value="SHJ05142.1"/>
    <property type="molecule type" value="Genomic_DNA"/>
</dbReference>